<reference evidence="5" key="1">
    <citation type="journal article" date="2019" name="Gigascience">
        <title>De novo genome assembly of the endangered Acer yangbiense, a plant species with extremely small populations endemic to Yunnan Province, China.</title>
        <authorList>
            <person name="Yang J."/>
            <person name="Wariss H.M."/>
            <person name="Tao L."/>
            <person name="Zhang R."/>
            <person name="Yun Q."/>
            <person name="Hollingsworth P."/>
            <person name="Dao Z."/>
            <person name="Luo G."/>
            <person name="Guo H."/>
            <person name="Ma Y."/>
            <person name="Sun W."/>
        </authorList>
    </citation>
    <scope>NUCLEOTIDE SEQUENCE [LARGE SCALE GENOMIC DNA]</scope>
    <source>
        <strain evidence="5">cv. br00</strain>
    </source>
</reference>
<keyword evidence="2" id="KW-0812">Transmembrane</keyword>
<gene>
    <name evidence="4" type="ORF">DKX38_029129</name>
</gene>
<evidence type="ECO:0000256" key="2">
    <source>
        <dbReference type="SAM" id="Phobius"/>
    </source>
</evidence>
<comment type="caution">
    <text evidence="4">The sequence shown here is derived from an EMBL/GenBank/DDBJ whole genome shotgun (WGS) entry which is preliminary data.</text>
</comment>
<feature type="compositionally biased region" description="Basic residues" evidence="1">
    <location>
        <begin position="1"/>
        <end position="13"/>
    </location>
</feature>
<feature type="region of interest" description="Disordered" evidence="1">
    <location>
        <begin position="1"/>
        <end position="20"/>
    </location>
</feature>
<protein>
    <recommendedName>
        <fullName evidence="3">DUF7903 domain-containing protein</fullName>
    </recommendedName>
</protein>
<dbReference type="Pfam" id="PF25475">
    <property type="entry name" value="DUF7903"/>
    <property type="match status" value="1"/>
</dbReference>
<evidence type="ECO:0000256" key="1">
    <source>
        <dbReference type="SAM" id="MobiDB-lite"/>
    </source>
</evidence>
<feature type="domain" description="DUF7903" evidence="3">
    <location>
        <begin position="42"/>
        <end position="387"/>
    </location>
</feature>
<dbReference type="Proteomes" id="UP000326939">
    <property type="component" value="Chromosome 19"/>
</dbReference>
<keyword evidence="5" id="KW-1185">Reference proteome</keyword>
<dbReference type="InterPro" id="IPR057225">
    <property type="entry name" value="DUF7903"/>
</dbReference>
<keyword evidence="2" id="KW-0472">Membrane</keyword>
<keyword evidence="2" id="KW-1133">Transmembrane helix</keyword>
<organism evidence="4 5">
    <name type="scientific">Salix brachista</name>
    <dbReference type="NCBI Taxonomy" id="2182728"/>
    <lineage>
        <taxon>Eukaryota</taxon>
        <taxon>Viridiplantae</taxon>
        <taxon>Streptophyta</taxon>
        <taxon>Embryophyta</taxon>
        <taxon>Tracheophyta</taxon>
        <taxon>Spermatophyta</taxon>
        <taxon>Magnoliopsida</taxon>
        <taxon>eudicotyledons</taxon>
        <taxon>Gunneridae</taxon>
        <taxon>Pentapetalae</taxon>
        <taxon>rosids</taxon>
        <taxon>fabids</taxon>
        <taxon>Malpighiales</taxon>
        <taxon>Salicaceae</taxon>
        <taxon>Saliceae</taxon>
        <taxon>Salix</taxon>
    </lineage>
</organism>
<feature type="transmembrane region" description="Helical" evidence="2">
    <location>
        <begin position="385"/>
        <end position="405"/>
    </location>
</feature>
<dbReference type="PANTHER" id="PTHR35481:SF1">
    <property type="entry name" value="DNA-DIRECTED RNA POLYMERASE SUBUNIT ALPHA"/>
    <property type="match status" value="1"/>
</dbReference>
<proteinExistence type="predicted"/>
<dbReference type="EMBL" id="VDCV01000019">
    <property type="protein sequence ID" value="KAB5512101.1"/>
    <property type="molecule type" value="Genomic_DNA"/>
</dbReference>
<evidence type="ECO:0000313" key="5">
    <source>
        <dbReference type="Proteomes" id="UP000326939"/>
    </source>
</evidence>
<sequence length="407" mass="46613">MAYVPPHKRHSKDVRRASPIPETLQHQFQRNMNLRASTSHKNKCGKIVYADHAIYKWFALGLDDDGHFPPNIHLEPISNEYLERKTGEKPLILVNSVVTEEGCKLERNCSKSPWEIIAENVHQELVSSFEILRKEMDDQGSEKVKPTLMAGLGKFIFHRSTSMSLQRVNKIQVEEAILRQLNRSMYTNIPSSYMENIIDEVVPAIGVDFEDEKDVYTVKVSDDTRPDATVSCKCVVLENKKLHLYKAGFVLPRVLSPHVELNHVRHMVIDVSCLDKNLDLRLKLSSRRILTALTDDEMNSLRDLTSSAVLDSDMKGGLKWPLGKASSGGRYRVVGVWHTITKAYRSSSFRLKARDADRYDFRTGTAETTREVYLKLKGIVSEIQASSFIGFDFFQYLLMLLWLIYDF</sequence>
<dbReference type="PANTHER" id="PTHR35481">
    <property type="entry name" value="DNA-DIRECTED RNA POLYMERASE SUBUNIT ALPHA"/>
    <property type="match status" value="1"/>
</dbReference>
<evidence type="ECO:0000259" key="3">
    <source>
        <dbReference type="Pfam" id="PF25475"/>
    </source>
</evidence>
<accession>A0A5N5IYS5</accession>
<dbReference type="AlphaFoldDB" id="A0A5N5IYS5"/>
<evidence type="ECO:0000313" key="4">
    <source>
        <dbReference type="EMBL" id="KAB5512101.1"/>
    </source>
</evidence>
<name>A0A5N5IYS5_9ROSI</name>